<dbReference type="InterPro" id="IPR005162">
    <property type="entry name" value="Retrotrans_gag_dom"/>
</dbReference>
<keyword evidence="5" id="KW-1185">Reference proteome</keyword>
<name>A0AAD8QGK4_LOLMU</name>
<dbReference type="AlphaFoldDB" id="A0AAD8QGK4"/>
<feature type="compositionally biased region" description="Polar residues" evidence="2">
    <location>
        <begin position="553"/>
        <end position="566"/>
    </location>
</feature>
<dbReference type="Gene3D" id="4.10.60.10">
    <property type="entry name" value="Zinc finger, CCHC-type"/>
    <property type="match status" value="1"/>
</dbReference>
<dbReference type="SMART" id="SM00343">
    <property type="entry name" value="ZnF_C2HC"/>
    <property type="match status" value="1"/>
</dbReference>
<protein>
    <recommendedName>
        <fullName evidence="3">CCHC-type domain-containing protein</fullName>
    </recommendedName>
</protein>
<evidence type="ECO:0000259" key="3">
    <source>
        <dbReference type="PROSITE" id="PS50158"/>
    </source>
</evidence>
<dbReference type="InterPro" id="IPR036875">
    <property type="entry name" value="Znf_CCHC_sf"/>
</dbReference>
<accession>A0AAD8QGK4</accession>
<dbReference type="GO" id="GO:0008270">
    <property type="term" value="F:zinc ion binding"/>
    <property type="evidence" value="ECO:0007669"/>
    <property type="project" value="UniProtKB-KW"/>
</dbReference>
<feature type="region of interest" description="Disordered" evidence="2">
    <location>
        <begin position="204"/>
        <end position="270"/>
    </location>
</feature>
<dbReference type="EMBL" id="JAUUTY010000514">
    <property type="protein sequence ID" value="KAK1601077.1"/>
    <property type="molecule type" value="Genomic_DNA"/>
</dbReference>
<dbReference type="InterPro" id="IPR032567">
    <property type="entry name" value="RTL1-rel"/>
</dbReference>
<evidence type="ECO:0000313" key="4">
    <source>
        <dbReference type="EMBL" id="KAK1601077.1"/>
    </source>
</evidence>
<evidence type="ECO:0000313" key="5">
    <source>
        <dbReference type="Proteomes" id="UP001231189"/>
    </source>
</evidence>
<dbReference type="SUPFAM" id="SSF57756">
    <property type="entry name" value="Retrovirus zinc finger-like domains"/>
    <property type="match status" value="1"/>
</dbReference>
<dbReference type="Proteomes" id="UP001231189">
    <property type="component" value="Unassembled WGS sequence"/>
</dbReference>
<dbReference type="Pfam" id="PF00098">
    <property type="entry name" value="zf-CCHC"/>
    <property type="match status" value="1"/>
</dbReference>
<dbReference type="Pfam" id="PF03732">
    <property type="entry name" value="Retrotrans_gag"/>
    <property type="match status" value="1"/>
</dbReference>
<feature type="domain" description="CCHC-type" evidence="3">
    <location>
        <begin position="278"/>
        <end position="293"/>
    </location>
</feature>
<keyword evidence="1" id="KW-0863">Zinc-finger</keyword>
<reference evidence="4" key="1">
    <citation type="submission" date="2023-07" db="EMBL/GenBank/DDBJ databases">
        <title>A chromosome-level genome assembly of Lolium multiflorum.</title>
        <authorList>
            <person name="Chen Y."/>
            <person name="Copetti D."/>
            <person name="Kolliker R."/>
            <person name="Studer B."/>
        </authorList>
    </citation>
    <scope>NUCLEOTIDE SEQUENCE</scope>
    <source>
        <strain evidence="4">02402/16</strain>
        <tissue evidence="4">Leaf</tissue>
    </source>
</reference>
<dbReference type="PROSITE" id="PS50158">
    <property type="entry name" value="ZF_CCHC"/>
    <property type="match status" value="1"/>
</dbReference>
<comment type="caution">
    <text evidence="4">The sequence shown here is derived from an EMBL/GenBank/DDBJ whole genome shotgun (WGS) entry which is preliminary data.</text>
</comment>
<feature type="region of interest" description="Disordered" evidence="2">
    <location>
        <begin position="458"/>
        <end position="566"/>
    </location>
</feature>
<organism evidence="4 5">
    <name type="scientific">Lolium multiflorum</name>
    <name type="common">Italian ryegrass</name>
    <name type="synonym">Lolium perenne subsp. multiflorum</name>
    <dbReference type="NCBI Taxonomy" id="4521"/>
    <lineage>
        <taxon>Eukaryota</taxon>
        <taxon>Viridiplantae</taxon>
        <taxon>Streptophyta</taxon>
        <taxon>Embryophyta</taxon>
        <taxon>Tracheophyta</taxon>
        <taxon>Spermatophyta</taxon>
        <taxon>Magnoliopsida</taxon>
        <taxon>Liliopsida</taxon>
        <taxon>Poales</taxon>
        <taxon>Poaceae</taxon>
        <taxon>BOP clade</taxon>
        <taxon>Pooideae</taxon>
        <taxon>Poodae</taxon>
        <taxon>Poeae</taxon>
        <taxon>Poeae Chloroplast Group 2 (Poeae type)</taxon>
        <taxon>Loliodinae</taxon>
        <taxon>Loliinae</taxon>
        <taxon>Lolium</taxon>
    </lineage>
</organism>
<dbReference type="InterPro" id="IPR001878">
    <property type="entry name" value="Znf_CCHC"/>
</dbReference>
<evidence type="ECO:0000256" key="2">
    <source>
        <dbReference type="SAM" id="MobiDB-lite"/>
    </source>
</evidence>
<dbReference type="PANTHER" id="PTHR15503">
    <property type="entry name" value="LDOC1 RELATED"/>
    <property type="match status" value="1"/>
</dbReference>
<sequence>MVQLMAMYEANRADNMRLLERIEHNTAQRQNERVTIRDFIRLTPPVFRHSPEPLDADYWLRTIERKLEAAHVAQADWVTFAAYHLEGAAGAWWESFLLMQPAEHAVTWQEFKTAFRGYHIPEGLMDLKREEFLKLKQGNGSVCDYQGRFNFLSCYAPEETSTDAKKQALFRKGLDPEIRRDLHLIDFQTLQDLVNKAMKAERGKVEYEETRKRPRDAAQPSGSGTQRRRVWIPYNAVPRNPYQARPGGNAPRPSQAPAVQKYSGGPTNSAGPRPVLSCYTCGQPGHFSRECPNYGIPTAQGQSVGRGVPMQKKGGKSSVVGHGRLNNVSVDEAEQDPGVILVHVPEAELYAVEVLPPPEVHEAGTCVSSAAAPRRPPPAAAPRRGERPGALPRSLSLSYHFPLSLSLPSSQKWRQTLACRRPPCCPAVRALPAPSRHSHQLRLLLLPLLVEGIDVGRPQSAAATPSSPRPAKPPTTAAAAADLPRARRPPLQHPGELLKLLSPPPSSLPLPSSPASRARAGRRAARRRRVSGDPLRAAPPPCEHETEIEFDNATEQYNSVDSQGKP</sequence>
<evidence type="ECO:0000256" key="1">
    <source>
        <dbReference type="PROSITE-ProRule" id="PRU00047"/>
    </source>
</evidence>
<feature type="region of interest" description="Disordered" evidence="2">
    <location>
        <begin position="301"/>
        <end position="322"/>
    </location>
</feature>
<feature type="compositionally biased region" description="Pro residues" evidence="2">
    <location>
        <begin position="502"/>
        <end position="512"/>
    </location>
</feature>
<dbReference type="GO" id="GO:0003676">
    <property type="term" value="F:nucleic acid binding"/>
    <property type="evidence" value="ECO:0007669"/>
    <property type="project" value="InterPro"/>
</dbReference>
<gene>
    <name evidence="4" type="ORF">QYE76_037522</name>
</gene>
<feature type="compositionally biased region" description="Basic residues" evidence="2">
    <location>
        <begin position="519"/>
        <end position="529"/>
    </location>
</feature>
<feature type="region of interest" description="Disordered" evidence="2">
    <location>
        <begin position="365"/>
        <end position="391"/>
    </location>
</feature>
<feature type="compositionally biased region" description="Low complexity" evidence="2">
    <location>
        <begin position="474"/>
        <end position="483"/>
    </location>
</feature>
<dbReference type="PANTHER" id="PTHR15503:SF45">
    <property type="entry name" value="RNA-DIRECTED DNA POLYMERASE HOMOLOG"/>
    <property type="match status" value="1"/>
</dbReference>
<proteinExistence type="predicted"/>
<keyword evidence="1" id="KW-0862">Zinc</keyword>
<keyword evidence="1" id="KW-0479">Metal-binding</keyword>